<keyword evidence="2" id="KW-0812">Transmembrane</keyword>
<evidence type="ECO:0000256" key="1">
    <source>
        <dbReference type="SAM" id="MobiDB-lite"/>
    </source>
</evidence>
<sequence>MYVLNPMIVLIGLILLFGTSSNTNSSSDYCNIWIRTFSIIDSFFTALFLIILTITACSRICYSSFLSKFSEKSQGLFGINLEFFECFLLGNMAIGGIVAYARYFVIMAQEALKEKKKTEKKEPEKRMEEKESKIEESKENLKKVFM</sequence>
<keyword evidence="2" id="KW-1133">Transmembrane helix</keyword>
<accession>A0A914DY68</accession>
<dbReference type="Proteomes" id="UP000887540">
    <property type="component" value="Unplaced"/>
</dbReference>
<organism evidence="4 5">
    <name type="scientific">Acrobeloides nanus</name>
    <dbReference type="NCBI Taxonomy" id="290746"/>
    <lineage>
        <taxon>Eukaryota</taxon>
        <taxon>Metazoa</taxon>
        <taxon>Ecdysozoa</taxon>
        <taxon>Nematoda</taxon>
        <taxon>Chromadorea</taxon>
        <taxon>Rhabditida</taxon>
        <taxon>Tylenchina</taxon>
        <taxon>Cephalobomorpha</taxon>
        <taxon>Cephaloboidea</taxon>
        <taxon>Cephalobidae</taxon>
        <taxon>Acrobeloides</taxon>
    </lineage>
</organism>
<feature type="chain" id="PRO_5037333429" evidence="3">
    <location>
        <begin position="22"/>
        <end position="146"/>
    </location>
</feature>
<feature type="region of interest" description="Disordered" evidence="1">
    <location>
        <begin position="115"/>
        <end position="146"/>
    </location>
</feature>
<name>A0A914DY68_9BILA</name>
<evidence type="ECO:0000256" key="3">
    <source>
        <dbReference type="SAM" id="SignalP"/>
    </source>
</evidence>
<feature type="transmembrane region" description="Helical" evidence="2">
    <location>
        <begin position="43"/>
        <end position="62"/>
    </location>
</feature>
<reference evidence="5" key="1">
    <citation type="submission" date="2022-11" db="UniProtKB">
        <authorList>
            <consortium name="WormBaseParasite"/>
        </authorList>
    </citation>
    <scope>IDENTIFICATION</scope>
</reference>
<dbReference type="WBParaSite" id="ACRNAN_scaffold457.g19305.t1">
    <property type="protein sequence ID" value="ACRNAN_scaffold457.g19305.t1"/>
    <property type="gene ID" value="ACRNAN_scaffold457.g19305"/>
</dbReference>
<protein>
    <submittedName>
        <fullName evidence="5">Uncharacterized protein</fullName>
    </submittedName>
</protein>
<feature type="signal peptide" evidence="3">
    <location>
        <begin position="1"/>
        <end position="21"/>
    </location>
</feature>
<dbReference type="AlphaFoldDB" id="A0A914DY68"/>
<keyword evidence="3" id="KW-0732">Signal</keyword>
<keyword evidence="4" id="KW-1185">Reference proteome</keyword>
<evidence type="ECO:0000313" key="5">
    <source>
        <dbReference type="WBParaSite" id="ACRNAN_scaffold457.g19305.t1"/>
    </source>
</evidence>
<keyword evidence="2" id="KW-0472">Membrane</keyword>
<evidence type="ECO:0000256" key="2">
    <source>
        <dbReference type="SAM" id="Phobius"/>
    </source>
</evidence>
<feature type="transmembrane region" description="Helical" evidence="2">
    <location>
        <begin position="83"/>
        <end position="105"/>
    </location>
</feature>
<evidence type="ECO:0000313" key="4">
    <source>
        <dbReference type="Proteomes" id="UP000887540"/>
    </source>
</evidence>
<proteinExistence type="predicted"/>